<comment type="caution">
    <text evidence="4">The sequence shown here is derived from an EMBL/GenBank/DDBJ whole genome shotgun (WGS) entry which is preliminary data.</text>
</comment>
<dbReference type="CDD" id="cd03809">
    <property type="entry name" value="GT4_MtfB-like"/>
    <property type="match status" value="1"/>
</dbReference>
<dbReference type="Proteomes" id="UP000034653">
    <property type="component" value="Unassembled WGS sequence"/>
</dbReference>
<dbReference type="InterPro" id="IPR028098">
    <property type="entry name" value="Glyco_trans_4-like_N"/>
</dbReference>
<dbReference type="FunFam" id="3.40.50.2000:FF:000119">
    <property type="entry name" value="Glycosyl transferase group 1"/>
    <property type="match status" value="1"/>
</dbReference>
<proteinExistence type="predicted"/>
<dbReference type="GO" id="GO:0016757">
    <property type="term" value="F:glycosyltransferase activity"/>
    <property type="evidence" value="ECO:0007669"/>
    <property type="project" value="InterPro"/>
</dbReference>
<dbReference type="Pfam" id="PF00534">
    <property type="entry name" value="Glycos_transf_1"/>
    <property type="match status" value="1"/>
</dbReference>
<organism evidence="4 5">
    <name type="scientific">Candidatus Woesebacteria bacterium GW2011_GWA1_45_8</name>
    <dbReference type="NCBI Taxonomy" id="1618559"/>
    <lineage>
        <taxon>Bacteria</taxon>
        <taxon>Candidatus Woeseibacteriota</taxon>
    </lineage>
</organism>
<sequence>MLIGIDASRVVKEEKTGTENYSWNLIHALAGVDKKNRYVLYFNKSPRFFEISQANFSTKIITSPRFWTQGRLALECLIHPPDILFVPAHTIPVLRWPGLKTIVTVHDLGAEFLAEYHKFPQKLYLNWSTKYVAKNANHLIAVSNFTKKDLIRALKVPASRISVVYEGVDGKVFYPRPDWEVKQVKSNWGIGKGYFLYVGTIQPRKNLVRLMEAFTASGLKNIDLVLAGSSGWLDEEIYKAPEKLSISNRVRFLGYVESDDLPALYSGAIGLAFPSLYEGFGLPILEAFTCGCPVLTSKIGAMAEVAGDAALLVDPLSKNEIAAGLKKLVTDKGLRESLIKKGEERVKEFSWEKTAIETIKVFEKVYGG</sequence>
<evidence type="ECO:0000313" key="5">
    <source>
        <dbReference type="Proteomes" id="UP000034653"/>
    </source>
</evidence>
<dbReference type="InterPro" id="IPR001296">
    <property type="entry name" value="Glyco_trans_1"/>
</dbReference>
<reference evidence="4 5" key="1">
    <citation type="journal article" date="2015" name="Nature">
        <title>rRNA introns, odd ribosomes, and small enigmatic genomes across a large radiation of phyla.</title>
        <authorList>
            <person name="Brown C.T."/>
            <person name="Hug L.A."/>
            <person name="Thomas B.C."/>
            <person name="Sharon I."/>
            <person name="Castelle C.J."/>
            <person name="Singh A."/>
            <person name="Wilkins M.J."/>
            <person name="Williams K.H."/>
            <person name="Banfield J.F."/>
        </authorList>
    </citation>
    <scope>NUCLEOTIDE SEQUENCE [LARGE SCALE GENOMIC DNA]</scope>
</reference>
<feature type="domain" description="Glycosyltransferase subfamily 4-like N-terminal" evidence="3">
    <location>
        <begin position="17"/>
        <end position="169"/>
    </location>
</feature>
<protein>
    <submittedName>
        <fullName evidence="4">Glycosyl transferase group 1</fullName>
    </submittedName>
</protein>
<feature type="domain" description="Glycosyl transferase family 1" evidence="2">
    <location>
        <begin position="186"/>
        <end position="344"/>
    </location>
</feature>
<gene>
    <name evidence="4" type="ORF">UX19_C0004G0002</name>
</gene>
<dbReference type="SUPFAM" id="SSF53756">
    <property type="entry name" value="UDP-Glycosyltransferase/glycogen phosphorylase"/>
    <property type="match status" value="1"/>
</dbReference>
<keyword evidence="1 4" id="KW-0808">Transferase</keyword>
<evidence type="ECO:0000313" key="4">
    <source>
        <dbReference type="EMBL" id="KKU12213.1"/>
    </source>
</evidence>
<dbReference type="GO" id="GO:0009103">
    <property type="term" value="P:lipopolysaccharide biosynthetic process"/>
    <property type="evidence" value="ECO:0007669"/>
    <property type="project" value="TreeGrafter"/>
</dbReference>
<dbReference type="EMBL" id="LCLG01000004">
    <property type="protein sequence ID" value="KKU12213.1"/>
    <property type="molecule type" value="Genomic_DNA"/>
</dbReference>
<dbReference type="AlphaFoldDB" id="A0A0G1Q3G0"/>
<evidence type="ECO:0000259" key="2">
    <source>
        <dbReference type="Pfam" id="PF00534"/>
    </source>
</evidence>
<dbReference type="Pfam" id="PF13439">
    <property type="entry name" value="Glyco_transf_4"/>
    <property type="match status" value="1"/>
</dbReference>
<accession>A0A0G1Q3G0</accession>
<dbReference type="PANTHER" id="PTHR46401">
    <property type="entry name" value="GLYCOSYLTRANSFERASE WBBK-RELATED"/>
    <property type="match status" value="1"/>
</dbReference>
<name>A0A0G1Q3G0_9BACT</name>
<dbReference type="Gene3D" id="3.40.50.2000">
    <property type="entry name" value="Glycogen Phosphorylase B"/>
    <property type="match status" value="2"/>
</dbReference>
<evidence type="ECO:0000256" key="1">
    <source>
        <dbReference type="ARBA" id="ARBA00022679"/>
    </source>
</evidence>
<dbReference type="PATRIC" id="fig|1618559.3.peg.147"/>
<dbReference type="PANTHER" id="PTHR46401:SF2">
    <property type="entry name" value="GLYCOSYLTRANSFERASE WBBK-RELATED"/>
    <property type="match status" value="1"/>
</dbReference>
<evidence type="ECO:0000259" key="3">
    <source>
        <dbReference type="Pfam" id="PF13439"/>
    </source>
</evidence>